<reference evidence="1" key="2">
    <citation type="journal article" date="2022" name="BMC Genomics">
        <title>Comparative genome analysis of mycobacteria focusing on tRNA and non-coding RNA.</title>
        <authorList>
            <person name="Behra P.R.K."/>
            <person name="Pettersson B.M.F."/>
            <person name="Ramesh M."/>
            <person name="Das S."/>
            <person name="Dasgupta S."/>
            <person name="Kirsebom L.A."/>
        </authorList>
    </citation>
    <scope>NUCLEOTIDE SEQUENCE</scope>
    <source>
        <strain evidence="1">DSM 44203</strain>
    </source>
</reference>
<keyword evidence="1" id="KW-0547">Nucleotide-binding</keyword>
<keyword evidence="1" id="KW-0067">ATP-binding</keyword>
<keyword evidence="1" id="KW-0347">Helicase</keyword>
<dbReference type="AlphaFoldDB" id="A0AAW5SLZ4"/>
<evidence type="ECO:0000313" key="2">
    <source>
        <dbReference type="Proteomes" id="UP001207528"/>
    </source>
</evidence>
<sequence length="103" mass="10090">MIAIVVAVTVGAAYLGVVVTARHRAQAAADLGALAAAHRVAAGGGQACPWAAAVADAMRAEMAACEVDDLDIVVAVEVPVTLGRFGVGAARAVARAGPADVNT</sequence>
<name>A0AAW5SLZ4_MYCNV</name>
<comment type="caution">
    <text evidence="1">The sequence shown here is derived from an EMBL/GenBank/DDBJ whole genome shotgun (WGS) entry which is preliminary data.</text>
</comment>
<proteinExistence type="predicted"/>
<dbReference type="NCBIfam" id="TIGR03816">
    <property type="entry name" value="tadE_like_DECH"/>
    <property type="match status" value="1"/>
</dbReference>
<keyword evidence="1" id="KW-0378">Hydrolase</keyword>
<evidence type="ECO:0000313" key="1">
    <source>
        <dbReference type="EMBL" id="MCV7024471.1"/>
    </source>
</evidence>
<dbReference type="Proteomes" id="UP001207528">
    <property type="component" value="Unassembled WGS sequence"/>
</dbReference>
<dbReference type="GO" id="GO:0004386">
    <property type="term" value="F:helicase activity"/>
    <property type="evidence" value="ECO:0007669"/>
    <property type="project" value="UniProtKB-KW"/>
</dbReference>
<organism evidence="1 2">
    <name type="scientific">Mycolicibacterium novocastrense</name>
    <name type="common">Mycobacterium novocastrense</name>
    <dbReference type="NCBI Taxonomy" id="59813"/>
    <lineage>
        <taxon>Bacteria</taxon>
        <taxon>Bacillati</taxon>
        <taxon>Actinomycetota</taxon>
        <taxon>Actinomycetes</taxon>
        <taxon>Mycobacteriales</taxon>
        <taxon>Mycobacteriaceae</taxon>
        <taxon>Mycolicibacterium</taxon>
    </lineage>
</organism>
<gene>
    <name evidence="1" type="ORF">H7I77_14130</name>
</gene>
<dbReference type="InterPro" id="IPR021202">
    <property type="entry name" value="Rv3654c-like"/>
</dbReference>
<protein>
    <submittedName>
        <fullName evidence="1">Helicase</fullName>
    </submittedName>
</protein>
<dbReference type="EMBL" id="JACKTI010000038">
    <property type="protein sequence ID" value="MCV7024471.1"/>
    <property type="molecule type" value="Genomic_DNA"/>
</dbReference>
<accession>A0AAW5SLZ4</accession>
<reference evidence="1" key="1">
    <citation type="submission" date="2020-07" db="EMBL/GenBank/DDBJ databases">
        <authorList>
            <person name="Pettersson B.M.F."/>
            <person name="Behra P.R.K."/>
            <person name="Ramesh M."/>
            <person name="Das S."/>
            <person name="Dasgupta S."/>
            <person name="Kirsebom L.A."/>
        </authorList>
    </citation>
    <scope>NUCLEOTIDE SEQUENCE</scope>
    <source>
        <strain evidence="1">DSM 44203</strain>
    </source>
</reference>